<feature type="domain" description="ABC transmembrane type-1" evidence="10">
    <location>
        <begin position="306"/>
        <end position="470"/>
    </location>
</feature>
<accession>A0A087TUC0</accession>
<dbReference type="OMA" id="TICIQAY"/>
<dbReference type="GO" id="GO:0140359">
    <property type="term" value="F:ABC-type transporter activity"/>
    <property type="evidence" value="ECO:0007669"/>
    <property type="project" value="InterPro"/>
</dbReference>
<dbReference type="Proteomes" id="UP000054359">
    <property type="component" value="Unassembled WGS sequence"/>
</dbReference>
<evidence type="ECO:0000259" key="10">
    <source>
        <dbReference type="PROSITE" id="PS50929"/>
    </source>
</evidence>
<dbReference type="EMBL" id="KK116767">
    <property type="protein sequence ID" value="KFM68709.1"/>
    <property type="molecule type" value="Genomic_DNA"/>
</dbReference>
<evidence type="ECO:0000256" key="5">
    <source>
        <dbReference type="ARBA" id="ARBA00022741"/>
    </source>
</evidence>
<evidence type="ECO:0000256" key="6">
    <source>
        <dbReference type="ARBA" id="ARBA00022840"/>
    </source>
</evidence>
<keyword evidence="7 9" id="KW-1133">Transmembrane helix</keyword>
<gene>
    <name evidence="11" type="ORF">X975_06251</name>
</gene>
<dbReference type="PROSITE" id="PS50929">
    <property type="entry name" value="ABC_TM1F"/>
    <property type="match status" value="1"/>
</dbReference>
<keyword evidence="2" id="KW-0813">Transport</keyword>
<dbReference type="GO" id="GO:0016020">
    <property type="term" value="C:membrane"/>
    <property type="evidence" value="ECO:0007669"/>
    <property type="project" value="InterPro"/>
</dbReference>
<protein>
    <submittedName>
        <fullName evidence="11">Multidrug resistance-associated protein 1</fullName>
    </submittedName>
</protein>
<dbReference type="Pfam" id="PF00664">
    <property type="entry name" value="ABC_membrane"/>
    <property type="match status" value="1"/>
</dbReference>
<feature type="non-terminal residue" evidence="11">
    <location>
        <position position="470"/>
    </location>
</feature>
<dbReference type="PANTHER" id="PTHR24223:SF443">
    <property type="entry name" value="MULTIDRUG-RESISTANCE LIKE PROTEIN 1, ISOFORM I"/>
    <property type="match status" value="1"/>
</dbReference>
<feature type="transmembrane region" description="Helical" evidence="9">
    <location>
        <begin position="342"/>
        <end position="361"/>
    </location>
</feature>
<feature type="transmembrane region" description="Helical" evidence="9">
    <location>
        <begin position="175"/>
        <end position="195"/>
    </location>
</feature>
<feature type="transmembrane region" description="Helical" evidence="9">
    <location>
        <begin position="78"/>
        <end position="97"/>
    </location>
</feature>
<feature type="transmembrane region" description="Helical" evidence="9">
    <location>
        <begin position="416"/>
        <end position="435"/>
    </location>
</feature>
<dbReference type="OrthoDB" id="6426715at2759"/>
<evidence type="ECO:0000256" key="8">
    <source>
        <dbReference type="ARBA" id="ARBA00023136"/>
    </source>
</evidence>
<dbReference type="GO" id="GO:0012505">
    <property type="term" value="C:endomembrane system"/>
    <property type="evidence" value="ECO:0007669"/>
    <property type="project" value="UniProtKB-SubCell"/>
</dbReference>
<dbReference type="Gene3D" id="1.20.1560.10">
    <property type="entry name" value="ABC transporter type 1, transmembrane domain"/>
    <property type="match status" value="1"/>
</dbReference>
<keyword evidence="4" id="KW-0677">Repeat</keyword>
<name>A0A087TUC0_STEMI</name>
<dbReference type="InterPro" id="IPR011527">
    <property type="entry name" value="ABC1_TM_dom"/>
</dbReference>
<evidence type="ECO:0000256" key="2">
    <source>
        <dbReference type="ARBA" id="ARBA00022448"/>
    </source>
</evidence>
<keyword evidence="12" id="KW-1185">Reference proteome</keyword>
<dbReference type="SUPFAM" id="SSF90123">
    <property type="entry name" value="ABC transporter transmembrane region"/>
    <property type="match status" value="1"/>
</dbReference>
<evidence type="ECO:0000313" key="11">
    <source>
        <dbReference type="EMBL" id="KFM68709.1"/>
    </source>
</evidence>
<keyword evidence="8 9" id="KW-0472">Membrane</keyword>
<evidence type="ECO:0000256" key="3">
    <source>
        <dbReference type="ARBA" id="ARBA00022692"/>
    </source>
</evidence>
<dbReference type="AlphaFoldDB" id="A0A087TUC0"/>
<reference evidence="11 12" key="1">
    <citation type="submission" date="2013-11" db="EMBL/GenBank/DDBJ databases">
        <title>Genome sequencing of Stegodyphus mimosarum.</title>
        <authorList>
            <person name="Bechsgaard J."/>
        </authorList>
    </citation>
    <scope>NUCLEOTIDE SEQUENCE [LARGE SCALE GENOMIC DNA]</scope>
</reference>
<keyword evidence="3 9" id="KW-0812">Transmembrane</keyword>
<dbReference type="InterPro" id="IPR036640">
    <property type="entry name" value="ABC1_TM_sf"/>
</dbReference>
<keyword evidence="5" id="KW-0547">Nucleotide-binding</keyword>
<evidence type="ECO:0000256" key="4">
    <source>
        <dbReference type="ARBA" id="ARBA00022737"/>
    </source>
</evidence>
<feature type="transmembrane region" description="Helical" evidence="9">
    <location>
        <begin position="301"/>
        <end position="322"/>
    </location>
</feature>
<feature type="transmembrane region" description="Helical" evidence="9">
    <location>
        <begin position="36"/>
        <end position="57"/>
    </location>
</feature>
<dbReference type="PANTHER" id="PTHR24223">
    <property type="entry name" value="ATP-BINDING CASSETTE SUB-FAMILY C"/>
    <property type="match status" value="1"/>
</dbReference>
<evidence type="ECO:0000313" key="12">
    <source>
        <dbReference type="Proteomes" id="UP000054359"/>
    </source>
</evidence>
<feature type="transmembrane region" description="Helical" evidence="9">
    <location>
        <begin position="441"/>
        <end position="464"/>
    </location>
</feature>
<proteinExistence type="predicted"/>
<comment type="subcellular location">
    <subcellularLocation>
        <location evidence="1">Endomembrane system</location>
        <topology evidence="1">Multi-pass membrane protein</topology>
    </subcellularLocation>
</comment>
<evidence type="ECO:0000256" key="1">
    <source>
        <dbReference type="ARBA" id="ARBA00004127"/>
    </source>
</evidence>
<evidence type="ECO:0000256" key="9">
    <source>
        <dbReference type="SAM" id="Phobius"/>
    </source>
</evidence>
<dbReference type="InterPro" id="IPR050173">
    <property type="entry name" value="ABC_transporter_C-like"/>
</dbReference>
<sequence>MNGNQGSIILCETTFWDWDSFWNSSTPQVTNCFRQLVLINLPCLVLWTAFLFTAICSKAESSIKSSPSPWTLLSFAKLTLTFLLILCVGAEGFYLLYSDRYLMNHVASVNYISVCVRMTTFVLALFLQLRQLRKGQLNSFILATFWSLYVICNAVGSPLYLLLTDELDETVDSNLFILGTVCYCIILAEAILSFFTDPQYSYFWDEKKDEYIMEHQPILSRLLFSWLNRTIWYGFRNTIATDDVDLINPDMKTTYVHQRFQAAWMVEDAIARSKRSDAEGSKTVGIFGRGPSLLIALAKALWPWFLAAACLEFLYDVFVLIPPLILEWLINFMDSDEPAWHGYIYCFVLFLTTSLSVLFLAHDLNLLMISSVVPRSGLKAAVYRKVLRLSSGSRRNYTVGELCNLVAVDVQKVIELIWAINLTWSLPVNMIFTIALLWRYLGIACLAGILVMIIVMPITAKLAIMIHKLQ</sequence>
<feature type="transmembrane region" description="Helical" evidence="9">
    <location>
        <begin position="139"/>
        <end position="163"/>
    </location>
</feature>
<feature type="transmembrane region" description="Helical" evidence="9">
    <location>
        <begin position="109"/>
        <end position="127"/>
    </location>
</feature>
<dbReference type="GO" id="GO:0005524">
    <property type="term" value="F:ATP binding"/>
    <property type="evidence" value="ECO:0007669"/>
    <property type="project" value="UniProtKB-KW"/>
</dbReference>
<organism evidence="11 12">
    <name type="scientific">Stegodyphus mimosarum</name>
    <name type="common">African social velvet spider</name>
    <dbReference type="NCBI Taxonomy" id="407821"/>
    <lineage>
        <taxon>Eukaryota</taxon>
        <taxon>Metazoa</taxon>
        <taxon>Ecdysozoa</taxon>
        <taxon>Arthropoda</taxon>
        <taxon>Chelicerata</taxon>
        <taxon>Arachnida</taxon>
        <taxon>Araneae</taxon>
        <taxon>Araneomorphae</taxon>
        <taxon>Entelegynae</taxon>
        <taxon>Eresoidea</taxon>
        <taxon>Eresidae</taxon>
        <taxon>Stegodyphus</taxon>
    </lineage>
</organism>
<keyword evidence="6" id="KW-0067">ATP-binding</keyword>
<evidence type="ECO:0000256" key="7">
    <source>
        <dbReference type="ARBA" id="ARBA00022989"/>
    </source>
</evidence>
<dbReference type="STRING" id="407821.A0A087TUC0"/>